<comment type="catalytic activity">
    <reaction evidence="1 7">
        <text>3-dehydroquinate = 3-dehydroshikimate + H2O</text>
        <dbReference type="Rhea" id="RHEA:21096"/>
        <dbReference type="ChEBI" id="CHEBI:15377"/>
        <dbReference type="ChEBI" id="CHEBI:16630"/>
        <dbReference type="ChEBI" id="CHEBI:32364"/>
        <dbReference type="EC" id="4.2.1.10"/>
    </reaction>
</comment>
<comment type="subunit">
    <text evidence="4 7">Homododecamer.</text>
</comment>
<dbReference type="EC" id="4.2.1.10" evidence="5 7"/>
<dbReference type="Gene3D" id="3.40.50.9100">
    <property type="entry name" value="Dehydroquinase, class II"/>
    <property type="match status" value="1"/>
</dbReference>
<dbReference type="NCBIfam" id="TIGR01088">
    <property type="entry name" value="aroQ"/>
    <property type="match status" value="1"/>
</dbReference>
<evidence type="ECO:0000256" key="3">
    <source>
        <dbReference type="ARBA" id="ARBA00011037"/>
    </source>
</evidence>
<gene>
    <name evidence="7" type="primary">aroQ</name>
    <name evidence="11" type="ORF">BW143_19510</name>
</gene>
<name>A0A1R1QAN3_9BACI</name>
<dbReference type="PIRSF" id="PIRSF001399">
    <property type="entry name" value="DHquinase_II"/>
    <property type="match status" value="1"/>
</dbReference>
<dbReference type="PROSITE" id="PS01029">
    <property type="entry name" value="DEHYDROQUINASE_II"/>
    <property type="match status" value="1"/>
</dbReference>
<dbReference type="Pfam" id="PF01220">
    <property type="entry name" value="DHquinase_II"/>
    <property type="match status" value="1"/>
</dbReference>
<dbReference type="EMBL" id="MTJL01000044">
    <property type="protein sequence ID" value="OMH99873.1"/>
    <property type="molecule type" value="Genomic_DNA"/>
</dbReference>
<dbReference type="NCBIfam" id="NF003805">
    <property type="entry name" value="PRK05395.1-2"/>
    <property type="match status" value="1"/>
</dbReference>
<dbReference type="GO" id="GO:0009423">
    <property type="term" value="P:chorismate biosynthetic process"/>
    <property type="evidence" value="ECO:0007669"/>
    <property type="project" value="UniProtKB-UniRule"/>
</dbReference>
<dbReference type="UniPathway" id="UPA00053">
    <property type="reaction ID" value="UER00086"/>
</dbReference>
<accession>A0A1R1QAN3</accession>
<comment type="function">
    <text evidence="7">Catalyzes a trans-dehydration via an enolate intermediate.</text>
</comment>
<evidence type="ECO:0000256" key="5">
    <source>
        <dbReference type="ARBA" id="ARBA00012060"/>
    </source>
</evidence>
<organism evidence="11 12">
    <name type="scientific">Bacillus swezeyi</name>
    <dbReference type="NCBI Taxonomy" id="1925020"/>
    <lineage>
        <taxon>Bacteria</taxon>
        <taxon>Bacillati</taxon>
        <taxon>Bacillota</taxon>
        <taxon>Bacilli</taxon>
        <taxon>Bacillales</taxon>
        <taxon>Bacillaceae</taxon>
        <taxon>Bacillus</taxon>
    </lineage>
</organism>
<evidence type="ECO:0000256" key="2">
    <source>
        <dbReference type="ARBA" id="ARBA00004902"/>
    </source>
</evidence>
<keyword evidence="12" id="KW-1185">Reference proteome</keyword>
<dbReference type="GO" id="GO:0008652">
    <property type="term" value="P:amino acid biosynthetic process"/>
    <property type="evidence" value="ECO:0007669"/>
    <property type="project" value="UniProtKB-KW"/>
</dbReference>
<dbReference type="GO" id="GO:0019631">
    <property type="term" value="P:quinate catabolic process"/>
    <property type="evidence" value="ECO:0007669"/>
    <property type="project" value="TreeGrafter"/>
</dbReference>
<feature type="binding site" evidence="7 9">
    <location>
        <position position="74"/>
    </location>
    <ligand>
        <name>substrate</name>
    </ligand>
</feature>
<accession>A0A1R1RU59</accession>
<feature type="active site" description="Proton acceptor" evidence="7 8">
    <location>
        <position position="23"/>
    </location>
</feature>
<dbReference type="GeneID" id="92790573"/>
<dbReference type="GO" id="GO:0003855">
    <property type="term" value="F:3-dehydroquinate dehydratase activity"/>
    <property type="evidence" value="ECO:0007669"/>
    <property type="project" value="UniProtKB-UniRule"/>
</dbReference>
<evidence type="ECO:0000256" key="9">
    <source>
        <dbReference type="PIRSR" id="PIRSR001399-2"/>
    </source>
</evidence>
<dbReference type="InterPro" id="IPR036441">
    <property type="entry name" value="DHquinase_II_sf"/>
</dbReference>
<dbReference type="GO" id="GO:0009073">
    <property type="term" value="P:aromatic amino acid family biosynthetic process"/>
    <property type="evidence" value="ECO:0007669"/>
    <property type="project" value="UniProtKB-KW"/>
</dbReference>
<dbReference type="HAMAP" id="MF_00169">
    <property type="entry name" value="AroQ"/>
    <property type="match status" value="1"/>
</dbReference>
<comment type="similarity">
    <text evidence="3 7">Belongs to the type-II 3-dehydroquinase family.</text>
</comment>
<feature type="site" description="Transition state stabilizer" evidence="7 10">
    <location>
        <position position="18"/>
    </location>
</feature>
<proteinExistence type="inferred from homology"/>
<protein>
    <recommendedName>
        <fullName evidence="5 7">3-dehydroquinate dehydratase</fullName>
        <shortName evidence="7">3-dehydroquinase</shortName>
        <ecNumber evidence="5 7">4.2.1.10</ecNumber>
    </recommendedName>
    <alternativeName>
        <fullName evidence="7">Type II DHQase</fullName>
    </alternativeName>
</protein>
<feature type="binding site" evidence="7 9">
    <location>
        <begin position="101"/>
        <end position="102"/>
    </location>
    <ligand>
        <name>substrate</name>
    </ligand>
</feature>
<evidence type="ECO:0000256" key="4">
    <source>
        <dbReference type="ARBA" id="ARBA00011193"/>
    </source>
</evidence>
<feature type="binding site" evidence="7 9">
    <location>
        <position position="87"/>
    </location>
    <ligand>
        <name>substrate</name>
    </ligand>
</feature>
<keyword evidence="7" id="KW-0057">Aromatic amino acid biosynthesis</keyword>
<dbReference type="NCBIfam" id="NF003807">
    <property type="entry name" value="PRK05395.1-4"/>
    <property type="match status" value="1"/>
</dbReference>
<evidence type="ECO:0000256" key="8">
    <source>
        <dbReference type="PIRSR" id="PIRSR001399-1"/>
    </source>
</evidence>
<evidence type="ECO:0000256" key="1">
    <source>
        <dbReference type="ARBA" id="ARBA00001864"/>
    </source>
</evidence>
<dbReference type="RefSeq" id="WP_076761827.1">
    <property type="nucleotide sequence ID" value="NZ_CP133085.1"/>
</dbReference>
<dbReference type="PANTHER" id="PTHR21272">
    <property type="entry name" value="CATABOLIC 3-DEHYDROQUINASE"/>
    <property type="match status" value="1"/>
</dbReference>
<dbReference type="CDD" id="cd00466">
    <property type="entry name" value="DHQase_II"/>
    <property type="match status" value="1"/>
</dbReference>
<evidence type="ECO:0000313" key="11">
    <source>
        <dbReference type="EMBL" id="OMH99873.1"/>
    </source>
</evidence>
<evidence type="ECO:0000256" key="6">
    <source>
        <dbReference type="ARBA" id="ARBA00023239"/>
    </source>
</evidence>
<evidence type="ECO:0000256" key="7">
    <source>
        <dbReference type="HAMAP-Rule" id="MF_00169"/>
    </source>
</evidence>
<dbReference type="NCBIfam" id="NF003806">
    <property type="entry name" value="PRK05395.1-3"/>
    <property type="match status" value="1"/>
</dbReference>
<dbReference type="InterPro" id="IPR018509">
    <property type="entry name" value="DHquinase_II_CS"/>
</dbReference>
<dbReference type="AlphaFoldDB" id="A0A1R1QAN3"/>
<keyword evidence="7" id="KW-0028">Amino-acid biosynthesis</keyword>
<evidence type="ECO:0000313" key="12">
    <source>
        <dbReference type="Proteomes" id="UP000187367"/>
    </source>
</evidence>
<dbReference type="Proteomes" id="UP000187367">
    <property type="component" value="Unassembled WGS sequence"/>
</dbReference>
<feature type="binding site" evidence="7 9">
    <location>
        <position position="80"/>
    </location>
    <ligand>
        <name>substrate</name>
    </ligand>
</feature>
<feature type="active site" description="Proton donor" evidence="7 8">
    <location>
        <position position="100"/>
    </location>
</feature>
<sequence length="144" mass="15994">MPHILILNGPNLNRLGKREPEVYGKDTLTDLEKKLFQFAEGVQAELTFFQSNHEGDIIDALHEAEEQYDGVVLNPGAFSHYSYAIRDAVAAISIPVVEVHLSNPQAREAFRHQSVIAPVARGQIAGLGFEGYKLAVCYFLNNNK</sequence>
<dbReference type="InterPro" id="IPR001874">
    <property type="entry name" value="DHquinase_II"/>
</dbReference>
<reference evidence="11 12" key="1">
    <citation type="submission" date="2017-01" db="EMBL/GenBank/DDBJ databases">
        <title>Bacillus phylogenomics.</title>
        <authorList>
            <person name="Dunlap C."/>
        </authorList>
    </citation>
    <scope>NUCLEOTIDE SEQUENCE [LARGE SCALE GENOMIC DNA]</scope>
    <source>
        <strain evidence="11 12">NRRL B-41282</strain>
    </source>
</reference>
<keyword evidence="6 7" id="KW-0456">Lyase</keyword>
<dbReference type="SUPFAM" id="SSF52304">
    <property type="entry name" value="Type II 3-dehydroquinate dehydratase"/>
    <property type="match status" value="1"/>
</dbReference>
<evidence type="ECO:0000256" key="10">
    <source>
        <dbReference type="PIRSR" id="PIRSR001399-3"/>
    </source>
</evidence>
<dbReference type="PANTHER" id="PTHR21272:SF3">
    <property type="entry name" value="CATABOLIC 3-DEHYDROQUINASE"/>
    <property type="match status" value="1"/>
</dbReference>
<feature type="binding site" evidence="7 9">
    <location>
        <position position="111"/>
    </location>
    <ligand>
        <name>substrate</name>
    </ligand>
</feature>
<comment type="pathway">
    <text evidence="2 7">Metabolic intermediate biosynthesis; chorismate biosynthesis; chorismate from D-erythrose 4-phosphate and phosphoenolpyruvate: step 3/7.</text>
</comment>
<dbReference type="OrthoDB" id="9790793at2"/>
<comment type="caution">
    <text evidence="11">The sequence shown here is derived from an EMBL/GenBank/DDBJ whole genome shotgun (WGS) entry which is preliminary data.</text>
</comment>